<evidence type="ECO:0000313" key="11">
    <source>
        <dbReference type="Proteomes" id="UP000800235"/>
    </source>
</evidence>
<dbReference type="GO" id="GO:0071004">
    <property type="term" value="C:U2-type prespliceosome"/>
    <property type="evidence" value="ECO:0007669"/>
    <property type="project" value="TreeGrafter"/>
</dbReference>
<feature type="region of interest" description="Disordered" evidence="7">
    <location>
        <begin position="82"/>
        <end position="151"/>
    </location>
</feature>
<evidence type="ECO:0000256" key="3">
    <source>
        <dbReference type="ARBA" id="ARBA00022737"/>
    </source>
</evidence>
<proteinExistence type="predicted"/>
<gene>
    <name evidence="10" type="ORF">EJ08DRAFT_632807</name>
</gene>
<dbReference type="SMART" id="SM00441">
    <property type="entry name" value="FF"/>
    <property type="match status" value="4"/>
</dbReference>
<dbReference type="PANTHER" id="PTHR11864">
    <property type="entry name" value="PRE-MRNA-PROCESSING PROTEIN PRP40"/>
    <property type="match status" value="1"/>
</dbReference>
<dbReference type="PROSITE" id="PS51676">
    <property type="entry name" value="FF"/>
    <property type="match status" value="1"/>
</dbReference>
<feature type="compositionally biased region" description="Basic and acidic residues" evidence="7">
    <location>
        <begin position="651"/>
        <end position="678"/>
    </location>
</feature>
<protein>
    <submittedName>
        <fullName evidence="10">Uncharacterized protein</fullName>
    </submittedName>
</protein>
<dbReference type="Pfam" id="PF01846">
    <property type="entry name" value="FF"/>
    <property type="match status" value="3"/>
</dbReference>
<evidence type="ECO:0000256" key="2">
    <source>
        <dbReference type="ARBA" id="ARBA00022664"/>
    </source>
</evidence>
<evidence type="ECO:0000259" key="9">
    <source>
        <dbReference type="PROSITE" id="PS51676"/>
    </source>
</evidence>
<dbReference type="GO" id="GO:0003723">
    <property type="term" value="F:RNA binding"/>
    <property type="evidence" value="ECO:0007669"/>
    <property type="project" value="TreeGrafter"/>
</dbReference>
<evidence type="ECO:0000313" key="10">
    <source>
        <dbReference type="EMBL" id="KAF2431099.1"/>
    </source>
</evidence>
<evidence type="ECO:0000256" key="4">
    <source>
        <dbReference type="ARBA" id="ARBA00023187"/>
    </source>
</evidence>
<comment type="subcellular location">
    <subcellularLocation>
        <location evidence="1">Nucleus</location>
    </subcellularLocation>
</comment>
<sequence>MSMSNGAPPVWREARNADGRIYYFHSITQETKWEKPAELMTAAERNLQWKEFTAPGGRKYWNNAESGVTTWDMPAEVKAAQEEAQNQALQHSTPTRPSAPQFVAGGSDSFQGNNNNQLIRAGDRDDYQRPERQMPGPSFGASAIPPSNEPELPMNEAEANFFKLLRRVNAQPDWTWDQAMRATVKDPAYRQIRDPRDRKIAFEKFITEARAADKEREKERQAKTRADFLGMLRTHPEIKYYTRWKTARPIIQKETLFKAARDEDEKIQLFTDYRNELYKEHIEQEVADHKSASAQLDVLLQSLNLEPYTRWSDAQGIIQSNEQFQADDTFKSLNKLDIVKAFEKHIMALEKTFNATRQQQKLMRARRERQNRDNFQNLLEELKSAGKIRAGTKWMEIHPLIEDDPRYVAMLGQAGSTPLDMFWDMVEMEEDAFRAIRNAAYDVSHDKQFEVDSNTTFEEFKSVMQTDPRTAHFDDDTLTQVLNRICEKNNRKLEEERQKIERQQRRAVDDLRSKIKHLEPPVLVGDTWDQVRLRIEKFEEYRFLETEELQRSAFDKVIRRLKEKEEEKEHSRRDRKERDRSHRNGHSKRSRSPGGEVNTYEADRRKAMADRERNYGKKGVTSFSPPPPRARDRDDRYDVGRSKRQVSSSIYDRERRESERERERSYVSRADPRDRASELDYGDSRPPSLRRRRDSEAESPRSARDIKRLRKDRLSRERTFSPRPKGRSKTPQVAPPKEDPGLRSGSEEGEIEED</sequence>
<dbReference type="PANTHER" id="PTHR11864:SF0">
    <property type="entry name" value="PRP40 PRE-MRNA PROCESSING FACTOR 40 HOMOLOG A (YEAST)"/>
    <property type="match status" value="1"/>
</dbReference>
<dbReference type="CDD" id="cd00201">
    <property type="entry name" value="WW"/>
    <property type="match status" value="2"/>
</dbReference>
<feature type="compositionally biased region" description="Polar residues" evidence="7">
    <location>
        <begin position="89"/>
        <end position="98"/>
    </location>
</feature>
<keyword evidence="6" id="KW-0175">Coiled coil</keyword>
<keyword evidence="11" id="KW-1185">Reference proteome</keyword>
<reference evidence="10" key="1">
    <citation type="journal article" date="2020" name="Stud. Mycol.">
        <title>101 Dothideomycetes genomes: a test case for predicting lifestyles and emergence of pathogens.</title>
        <authorList>
            <person name="Haridas S."/>
            <person name="Albert R."/>
            <person name="Binder M."/>
            <person name="Bloem J."/>
            <person name="Labutti K."/>
            <person name="Salamov A."/>
            <person name="Andreopoulos B."/>
            <person name="Baker S."/>
            <person name="Barry K."/>
            <person name="Bills G."/>
            <person name="Bluhm B."/>
            <person name="Cannon C."/>
            <person name="Castanera R."/>
            <person name="Culley D."/>
            <person name="Daum C."/>
            <person name="Ezra D."/>
            <person name="Gonzalez J."/>
            <person name="Henrissat B."/>
            <person name="Kuo A."/>
            <person name="Liang C."/>
            <person name="Lipzen A."/>
            <person name="Lutzoni F."/>
            <person name="Magnuson J."/>
            <person name="Mondo S."/>
            <person name="Nolan M."/>
            <person name="Ohm R."/>
            <person name="Pangilinan J."/>
            <person name="Park H.-J."/>
            <person name="Ramirez L."/>
            <person name="Alfaro M."/>
            <person name="Sun H."/>
            <person name="Tritt A."/>
            <person name="Yoshinaga Y."/>
            <person name="Zwiers L.-H."/>
            <person name="Turgeon B."/>
            <person name="Goodwin S."/>
            <person name="Spatafora J."/>
            <person name="Crous P."/>
            <person name="Grigoriev I."/>
        </authorList>
    </citation>
    <scope>NUCLEOTIDE SEQUENCE</scope>
    <source>
        <strain evidence="10">CBS 130266</strain>
    </source>
</reference>
<comment type="caution">
    <text evidence="10">The sequence shown here is derived from an EMBL/GenBank/DDBJ whole genome shotgun (WGS) entry which is preliminary data.</text>
</comment>
<dbReference type="Gene3D" id="2.20.70.10">
    <property type="match status" value="2"/>
</dbReference>
<keyword evidence="5" id="KW-0539">Nucleus</keyword>
<feature type="domain" description="FF" evidence="9">
    <location>
        <begin position="367"/>
        <end position="428"/>
    </location>
</feature>
<dbReference type="EMBL" id="MU007034">
    <property type="protein sequence ID" value="KAF2431099.1"/>
    <property type="molecule type" value="Genomic_DNA"/>
</dbReference>
<evidence type="ECO:0000256" key="7">
    <source>
        <dbReference type="SAM" id="MobiDB-lite"/>
    </source>
</evidence>
<evidence type="ECO:0000256" key="6">
    <source>
        <dbReference type="SAM" id="Coils"/>
    </source>
</evidence>
<feature type="compositionally biased region" description="Basic and acidic residues" evidence="7">
    <location>
        <begin position="629"/>
        <end position="641"/>
    </location>
</feature>
<feature type="compositionally biased region" description="Basic and acidic residues" evidence="7">
    <location>
        <begin position="121"/>
        <end position="132"/>
    </location>
</feature>
<accession>A0A9P4NTP0</accession>
<dbReference type="OrthoDB" id="187617at2759"/>
<dbReference type="AlphaFoldDB" id="A0A9P4NTP0"/>
<dbReference type="PROSITE" id="PS50020">
    <property type="entry name" value="WW_DOMAIN_2"/>
    <property type="match status" value="2"/>
</dbReference>
<dbReference type="FunFam" id="1.10.10.440:FF:000013">
    <property type="entry name" value="pre-mRNA-processing protein 40A isoform X1"/>
    <property type="match status" value="1"/>
</dbReference>
<dbReference type="InterPro" id="IPR039726">
    <property type="entry name" value="Prp40-like"/>
</dbReference>
<dbReference type="SUPFAM" id="SSF51045">
    <property type="entry name" value="WW domain"/>
    <property type="match status" value="2"/>
</dbReference>
<evidence type="ECO:0000256" key="5">
    <source>
        <dbReference type="ARBA" id="ARBA00023242"/>
    </source>
</evidence>
<evidence type="ECO:0000259" key="8">
    <source>
        <dbReference type="PROSITE" id="PS50020"/>
    </source>
</evidence>
<feature type="compositionally biased region" description="Basic and acidic residues" evidence="7">
    <location>
        <begin position="601"/>
        <end position="615"/>
    </location>
</feature>
<dbReference type="Pfam" id="PF00397">
    <property type="entry name" value="WW"/>
    <property type="match status" value="1"/>
</dbReference>
<dbReference type="Gene3D" id="1.10.10.440">
    <property type="entry name" value="FF domain"/>
    <property type="match status" value="5"/>
</dbReference>
<dbReference type="InterPro" id="IPR036517">
    <property type="entry name" value="FF_domain_sf"/>
</dbReference>
<feature type="compositionally biased region" description="Basic and acidic residues" evidence="7">
    <location>
        <begin position="563"/>
        <end position="582"/>
    </location>
</feature>
<dbReference type="GO" id="GO:0005685">
    <property type="term" value="C:U1 snRNP"/>
    <property type="evidence" value="ECO:0007669"/>
    <property type="project" value="TreeGrafter"/>
</dbReference>
<feature type="compositionally biased region" description="Polar residues" evidence="7">
    <location>
        <begin position="108"/>
        <end position="118"/>
    </location>
</feature>
<evidence type="ECO:0000256" key="1">
    <source>
        <dbReference type="ARBA" id="ARBA00004123"/>
    </source>
</evidence>
<dbReference type="Proteomes" id="UP000800235">
    <property type="component" value="Unassembled WGS sequence"/>
</dbReference>
<feature type="domain" description="WW" evidence="8">
    <location>
        <begin position="49"/>
        <end position="76"/>
    </location>
</feature>
<dbReference type="PROSITE" id="PS01159">
    <property type="entry name" value="WW_DOMAIN_1"/>
    <property type="match status" value="1"/>
</dbReference>
<dbReference type="InterPro" id="IPR001202">
    <property type="entry name" value="WW_dom"/>
</dbReference>
<dbReference type="SUPFAM" id="SSF81698">
    <property type="entry name" value="FF domain"/>
    <property type="match status" value="5"/>
</dbReference>
<keyword evidence="4" id="KW-0508">mRNA splicing</keyword>
<dbReference type="SMART" id="SM00456">
    <property type="entry name" value="WW"/>
    <property type="match status" value="2"/>
</dbReference>
<feature type="coiled-coil region" evidence="6">
    <location>
        <begin position="483"/>
        <end position="510"/>
    </location>
</feature>
<dbReference type="FunFam" id="1.10.10.440:FF:000027">
    <property type="entry name" value="Formin binding protein (FNB3)"/>
    <property type="match status" value="1"/>
</dbReference>
<feature type="compositionally biased region" description="Basic and acidic residues" evidence="7">
    <location>
        <begin position="693"/>
        <end position="720"/>
    </location>
</feature>
<organism evidence="10 11">
    <name type="scientific">Tothia fuscella</name>
    <dbReference type="NCBI Taxonomy" id="1048955"/>
    <lineage>
        <taxon>Eukaryota</taxon>
        <taxon>Fungi</taxon>
        <taxon>Dikarya</taxon>
        <taxon>Ascomycota</taxon>
        <taxon>Pezizomycotina</taxon>
        <taxon>Dothideomycetes</taxon>
        <taxon>Pleosporomycetidae</taxon>
        <taxon>Venturiales</taxon>
        <taxon>Cylindrosympodiaceae</taxon>
        <taxon>Tothia</taxon>
    </lineage>
</organism>
<keyword evidence="2" id="KW-0507">mRNA processing</keyword>
<dbReference type="InterPro" id="IPR002713">
    <property type="entry name" value="FF_domain"/>
</dbReference>
<dbReference type="InterPro" id="IPR036020">
    <property type="entry name" value="WW_dom_sf"/>
</dbReference>
<keyword evidence="3" id="KW-0677">Repeat</keyword>
<feature type="region of interest" description="Disordered" evidence="7">
    <location>
        <begin position="563"/>
        <end position="754"/>
    </location>
</feature>
<dbReference type="GO" id="GO:0045292">
    <property type="term" value="P:mRNA cis splicing, via spliceosome"/>
    <property type="evidence" value="ECO:0007669"/>
    <property type="project" value="InterPro"/>
</dbReference>
<dbReference type="Pfam" id="PF25432">
    <property type="entry name" value="FF_PRPF40A"/>
    <property type="match status" value="1"/>
</dbReference>
<name>A0A9P4NTP0_9PEZI</name>
<feature type="domain" description="WW" evidence="8">
    <location>
        <begin position="5"/>
        <end position="38"/>
    </location>
</feature>